<protein>
    <submittedName>
        <fullName evidence="5">MarR family transcriptional regulator</fullName>
    </submittedName>
</protein>
<dbReference type="InterPro" id="IPR036388">
    <property type="entry name" value="WH-like_DNA-bd_sf"/>
</dbReference>
<evidence type="ECO:0000259" key="4">
    <source>
        <dbReference type="PROSITE" id="PS50995"/>
    </source>
</evidence>
<dbReference type="SUPFAM" id="SSF46785">
    <property type="entry name" value="Winged helix' DNA-binding domain"/>
    <property type="match status" value="1"/>
</dbReference>
<feature type="domain" description="HTH marR-type" evidence="4">
    <location>
        <begin position="1"/>
        <end position="96"/>
    </location>
</feature>
<dbReference type="AlphaFoldDB" id="A0A934VRY2"/>
<evidence type="ECO:0000313" key="6">
    <source>
        <dbReference type="Proteomes" id="UP000603141"/>
    </source>
</evidence>
<dbReference type="InterPro" id="IPR000835">
    <property type="entry name" value="HTH_MarR-typ"/>
</dbReference>
<proteinExistence type="predicted"/>
<dbReference type="PANTHER" id="PTHR42756">
    <property type="entry name" value="TRANSCRIPTIONAL REGULATOR, MARR"/>
    <property type="match status" value="1"/>
</dbReference>
<dbReference type="InterPro" id="IPR036390">
    <property type="entry name" value="WH_DNA-bd_sf"/>
</dbReference>
<dbReference type="PROSITE" id="PS50995">
    <property type="entry name" value="HTH_MARR_2"/>
    <property type="match status" value="1"/>
</dbReference>
<dbReference type="Proteomes" id="UP000603141">
    <property type="component" value="Unassembled WGS sequence"/>
</dbReference>
<dbReference type="SMART" id="SM00347">
    <property type="entry name" value="HTH_MARR"/>
    <property type="match status" value="1"/>
</dbReference>
<dbReference type="RefSeq" id="WP_200272086.1">
    <property type="nucleotide sequence ID" value="NZ_JAENIJ010000025.1"/>
</dbReference>
<reference evidence="5" key="1">
    <citation type="submission" date="2021-01" db="EMBL/GenBank/DDBJ databases">
        <title>Modified the classification status of verrucomicrobia.</title>
        <authorList>
            <person name="Feng X."/>
        </authorList>
    </citation>
    <scope>NUCLEOTIDE SEQUENCE</scope>
    <source>
        <strain evidence="5">KCTC 22041</strain>
    </source>
</reference>
<evidence type="ECO:0000256" key="3">
    <source>
        <dbReference type="ARBA" id="ARBA00023163"/>
    </source>
</evidence>
<dbReference type="GO" id="GO:0003700">
    <property type="term" value="F:DNA-binding transcription factor activity"/>
    <property type="evidence" value="ECO:0007669"/>
    <property type="project" value="InterPro"/>
</dbReference>
<keyword evidence="2" id="KW-0238">DNA-binding</keyword>
<organism evidence="5 6">
    <name type="scientific">Luteolibacter pohnpeiensis</name>
    <dbReference type="NCBI Taxonomy" id="454153"/>
    <lineage>
        <taxon>Bacteria</taxon>
        <taxon>Pseudomonadati</taxon>
        <taxon>Verrucomicrobiota</taxon>
        <taxon>Verrucomicrobiia</taxon>
        <taxon>Verrucomicrobiales</taxon>
        <taxon>Verrucomicrobiaceae</taxon>
        <taxon>Luteolibacter</taxon>
    </lineage>
</organism>
<evidence type="ECO:0000313" key="5">
    <source>
        <dbReference type="EMBL" id="MBK1883686.1"/>
    </source>
</evidence>
<dbReference type="Pfam" id="PF01047">
    <property type="entry name" value="MarR"/>
    <property type="match status" value="1"/>
</dbReference>
<keyword evidence="1" id="KW-0805">Transcription regulation</keyword>
<dbReference type="Gene3D" id="1.10.10.10">
    <property type="entry name" value="Winged helix-like DNA-binding domain superfamily/Winged helix DNA-binding domain"/>
    <property type="match status" value="1"/>
</dbReference>
<keyword evidence="6" id="KW-1185">Reference proteome</keyword>
<evidence type="ECO:0000256" key="1">
    <source>
        <dbReference type="ARBA" id="ARBA00023015"/>
    </source>
</evidence>
<dbReference type="GO" id="GO:0003677">
    <property type="term" value="F:DNA binding"/>
    <property type="evidence" value="ECO:0007669"/>
    <property type="project" value="UniProtKB-KW"/>
</dbReference>
<dbReference type="PANTHER" id="PTHR42756:SF1">
    <property type="entry name" value="TRANSCRIPTIONAL REPRESSOR OF EMRAB OPERON"/>
    <property type="match status" value="1"/>
</dbReference>
<dbReference type="EMBL" id="JAENIJ010000025">
    <property type="protein sequence ID" value="MBK1883686.1"/>
    <property type="molecule type" value="Genomic_DNA"/>
</dbReference>
<accession>A0A934VRY2</accession>
<gene>
    <name evidence="5" type="ORF">JIN85_14810</name>
</gene>
<name>A0A934VRY2_9BACT</name>
<keyword evidence="3" id="KW-0804">Transcription</keyword>
<comment type="caution">
    <text evidence="5">The sequence shown here is derived from an EMBL/GenBank/DDBJ whole genome shotgun (WGS) entry which is preliminary data.</text>
</comment>
<evidence type="ECO:0000256" key="2">
    <source>
        <dbReference type="ARBA" id="ARBA00023125"/>
    </source>
</evidence>
<sequence length="96" mass="10591">MKQYEKLLQLARNENLSRAGVHTLVCLASAEGNMLGLKELVNRCGGSPASYTSVIDTLAERGLVARETTEKDRRKYMIRLTRAGKKLIGKLEGEAV</sequence>